<evidence type="ECO:0000313" key="2">
    <source>
        <dbReference type="Proteomes" id="UP000663865"/>
    </source>
</evidence>
<evidence type="ECO:0000313" key="1">
    <source>
        <dbReference type="EMBL" id="CAF3464278.1"/>
    </source>
</evidence>
<accession>A0A818EV97</accession>
<gene>
    <name evidence="1" type="ORF">KIK155_LOCUS13324</name>
</gene>
<feature type="non-terminal residue" evidence="1">
    <location>
        <position position="1"/>
    </location>
</feature>
<comment type="caution">
    <text evidence="1">The sequence shown here is derived from an EMBL/GenBank/DDBJ whole genome shotgun (WGS) entry which is preliminary data.</text>
</comment>
<sequence length="46" mass="5133">PTAVDPIIMIQHQVTKCNVAGGLSQRDPVTLTRYKSSHNSRFHAEK</sequence>
<proteinExistence type="predicted"/>
<organism evidence="1 2">
    <name type="scientific">Rotaria socialis</name>
    <dbReference type="NCBI Taxonomy" id="392032"/>
    <lineage>
        <taxon>Eukaryota</taxon>
        <taxon>Metazoa</taxon>
        <taxon>Spiralia</taxon>
        <taxon>Gnathifera</taxon>
        <taxon>Rotifera</taxon>
        <taxon>Eurotatoria</taxon>
        <taxon>Bdelloidea</taxon>
        <taxon>Philodinida</taxon>
        <taxon>Philodinidae</taxon>
        <taxon>Rotaria</taxon>
    </lineage>
</organism>
<protein>
    <submittedName>
        <fullName evidence="1">Uncharacterized protein</fullName>
    </submittedName>
</protein>
<name>A0A818EV97_9BILA</name>
<dbReference type="EMBL" id="CAJNYV010002247">
    <property type="protein sequence ID" value="CAF3464278.1"/>
    <property type="molecule type" value="Genomic_DNA"/>
</dbReference>
<dbReference type="AlphaFoldDB" id="A0A818EV97"/>
<dbReference type="Proteomes" id="UP000663865">
    <property type="component" value="Unassembled WGS sequence"/>
</dbReference>
<reference evidence="1" key="1">
    <citation type="submission" date="2021-02" db="EMBL/GenBank/DDBJ databases">
        <authorList>
            <person name="Nowell W R."/>
        </authorList>
    </citation>
    <scope>NUCLEOTIDE SEQUENCE</scope>
</reference>